<evidence type="ECO:0000313" key="3">
    <source>
        <dbReference type="Proteomes" id="UP000603865"/>
    </source>
</evidence>
<gene>
    <name evidence="2" type="ORF">GCM10008957_47280</name>
</gene>
<dbReference type="AlphaFoldDB" id="A0A918CMQ9"/>
<reference evidence="2" key="1">
    <citation type="journal article" date="2014" name="Int. J. Syst. Evol. Microbiol.">
        <title>Complete genome sequence of Corynebacterium casei LMG S-19264T (=DSM 44701T), isolated from a smear-ripened cheese.</title>
        <authorList>
            <consortium name="US DOE Joint Genome Institute (JGI-PGF)"/>
            <person name="Walter F."/>
            <person name="Albersmeier A."/>
            <person name="Kalinowski J."/>
            <person name="Ruckert C."/>
        </authorList>
    </citation>
    <scope>NUCLEOTIDE SEQUENCE</scope>
    <source>
        <strain evidence="2">JCM 31311</strain>
    </source>
</reference>
<evidence type="ECO:0000256" key="1">
    <source>
        <dbReference type="SAM" id="MobiDB-lite"/>
    </source>
</evidence>
<feature type="region of interest" description="Disordered" evidence="1">
    <location>
        <begin position="1"/>
        <end position="23"/>
    </location>
</feature>
<protein>
    <submittedName>
        <fullName evidence="2">Uncharacterized protein</fullName>
    </submittedName>
</protein>
<name>A0A918CMQ9_9DEIO</name>
<dbReference type="EMBL" id="BMQL01000052">
    <property type="protein sequence ID" value="GGR31176.1"/>
    <property type="molecule type" value="Genomic_DNA"/>
</dbReference>
<proteinExistence type="predicted"/>
<dbReference type="RefSeq" id="WP_189092986.1">
    <property type="nucleotide sequence ID" value="NZ_BMQL01000052.1"/>
</dbReference>
<accession>A0A918CMQ9</accession>
<dbReference type="Proteomes" id="UP000603865">
    <property type="component" value="Unassembled WGS sequence"/>
</dbReference>
<keyword evidence="3" id="KW-1185">Reference proteome</keyword>
<reference evidence="2" key="2">
    <citation type="submission" date="2020-09" db="EMBL/GenBank/DDBJ databases">
        <authorList>
            <person name="Sun Q."/>
            <person name="Ohkuma M."/>
        </authorList>
    </citation>
    <scope>NUCLEOTIDE SEQUENCE</scope>
    <source>
        <strain evidence="2">JCM 31311</strain>
    </source>
</reference>
<sequence length="63" mass="7075">MTMVQETPRAAKEAVRSKKTRTQHPPLRFIIEPLTHEQYVVMYRNLLAAGARVQAEAAQAAAK</sequence>
<evidence type="ECO:0000313" key="2">
    <source>
        <dbReference type="EMBL" id="GGR31176.1"/>
    </source>
</evidence>
<organism evidence="2 3">
    <name type="scientific">Deinococcus ruber</name>
    <dbReference type="NCBI Taxonomy" id="1848197"/>
    <lineage>
        <taxon>Bacteria</taxon>
        <taxon>Thermotogati</taxon>
        <taxon>Deinococcota</taxon>
        <taxon>Deinococci</taxon>
        <taxon>Deinococcales</taxon>
        <taxon>Deinococcaceae</taxon>
        <taxon>Deinococcus</taxon>
    </lineage>
</organism>
<comment type="caution">
    <text evidence="2">The sequence shown here is derived from an EMBL/GenBank/DDBJ whole genome shotgun (WGS) entry which is preliminary data.</text>
</comment>